<keyword evidence="2" id="KW-0472">Membrane</keyword>
<keyword evidence="2" id="KW-0812">Transmembrane</keyword>
<dbReference type="EMBL" id="JAZDUA010000406">
    <property type="protein sequence ID" value="KAK7793030.1"/>
    <property type="molecule type" value="Genomic_DNA"/>
</dbReference>
<name>A0AAN9YZZ6_9ORTH</name>
<comment type="caution">
    <text evidence="3">The sequence shown here is derived from an EMBL/GenBank/DDBJ whole genome shotgun (WGS) entry which is preliminary data.</text>
</comment>
<evidence type="ECO:0000313" key="4">
    <source>
        <dbReference type="Proteomes" id="UP001378592"/>
    </source>
</evidence>
<feature type="region of interest" description="Disordered" evidence="1">
    <location>
        <begin position="46"/>
        <end position="65"/>
    </location>
</feature>
<organism evidence="3 4">
    <name type="scientific">Gryllus longicercus</name>
    <dbReference type="NCBI Taxonomy" id="2509291"/>
    <lineage>
        <taxon>Eukaryota</taxon>
        <taxon>Metazoa</taxon>
        <taxon>Ecdysozoa</taxon>
        <taxon>Arthropoda</taxon>
        <taxon>Hexapoda</taxon>
        <taxon>Insecta</taxon>
        <taxon>Pterygota</taxon>
        <taxon>Neoptera</taxon>
        <taxon>Polyneoptera</taxon>
        <taxon>Orthoptera</taxon>
        <taxon>Ensifera</taxon>
        <taxon>Gryllidea</taxon>
        <taxon>Grylloidea</taxon>
        <taxon>Gryllidae</taxon>
        <taxon>Gryllinae</taxon>
        <taxon>Gryllus</taxon>
    </lineage>
</organism>
<dbReference type="AlphaFoldDB" id="A0AAN9YZZ6"/>
<evidence type="ECO:0000256" key="1">
    <source>
        <dbReference type="SAM" id="MobiDB-lite"/>
    </source>
</evidence>
<feature type="transmembrane region" description="Helical" evidence="2">
    <location>
        <begin position="12"/>
        <end position="30"/>
    </location>
</feature>
<proteinExistence type="predicted"/>
<dbReference type="Pfam" id="PF23670">
    <property type="entry name" value="PIGBOS1"/>
    <property type="match status" value="1"/>
</dbReference>
<dbReference type="Proteomes" id="UP001378592">
    <property type="component" value="Unassembled WGS sequence"/>
</dbReference>
<accession>A0AAN9YZZ6</accession>
<keyword evidence="2" id="KW-1133">Transmembrane helix</keyword>
<evidence type="ECO:0000313" key="3">
    <source>
        <dbReference type="EMBL" id="KAK7793030.1"/>
    </source>
</evidence>
<sequence length="65" mass="7649">MIRIRRPRGFSWVDLLVVSAAGIFAGSYIWKPLLLKYKEETTLHPQEDENLVKKQHEKRNVPDTE</sequence>
<evidence type="ECO:0000256" key="2">
    <source>
        <dbReference type="SAM" id="Phobius"/>
    </source>
</evidence>
<reference evidence="3 4" key="1">
    <citation type="submission" date="2024-03" db="EMBL/GenBank/DDBJ databases">
        <title>The genome assembly and annotation of the cricket Gryllus longicercus Weissman &amp; Gray.</title>
        <authorList>
            <person name="Szrajer S."/>
            <person name="Gray D."/>
            <person name="Ylla G."/>
        </authorList>
    </citation>
    <scope>NUCLEOTIDE SEQUENCE [LARGE SCALE GENOMIC DNA]</scope>
    <source>
        <strain evidence="3">DAG 2021-001</strain>
        <tissue evidence="3">Whole body minus gut</tissue>
    </source>
</reference>
<dbReference type="InterPro" id="IPR057394">
    <property type="entry name" value="PIGBOS1"/>
</dbReference>
<protein>
    <submittedName>
        <fullName evidence="3">Uncharacterized protein</fullName>
    </submittedName>
</protein>
<keyword evidence="4" id="KW-1185">Reference proteome</keyword>
<gene>
    <name evidence="3" type="ORF">R5R35_004461</name>
</gene>